<dbReference type="OrthoDB" id="10516272at2759"/>
<dbReference type="Proteomes" id="UP000193920">
    <property type="component" value="Unassembled WGS sequence"/>
</dbReference>
<reference evidence="2 3" key="1">
    <citation type="submission" date="2016-08" db="EMBL/GenBank/DDBJ databases">
        <title>A Parts List for Fungal Cellulosomes Revealed by Comparative Genomics.</title>
        <authorList>
            <consortium name="DOE Joint Genome Institute"/>
            <person name="Haitjema C.H."/>
            <person name="Gilmore S.P."/>
            <person name="Henske J.K."/>
            <person name="Solomon K.V."/>
            <person name="De Groot R."/>
            <person name="Kuo A."/>
            <person name="Mondo S.J."/>
            <person name="Salamov A.A."/>
            <person name="Labutti K."/>
            <person name="Zhao Z."/>
            <person name="Chiniquy J."/>
            <person name="Barry K."/>
            <person name="Brewer H.M."/>
            <person name="Purvine S.O."/>
            <person name="Wright A.T."/>
            <person name="Boxma B."/>
            <person name="Van Alen T."/>
            <person name="Hackstein J.H."/>
            <person name="Baker S.E."/>
            <person name="Grigoriev I.V."/>
            <person name="O'Malley M.A."/>
        </authorList>
    </citation>
    <scope>NUCLEOTIDE SEQUENCE [LARGE SCALE GENOMIC DNA]</scope>
    <source>
        <strain evidence="2 3">G1</strain>
    </source>
</reference>
<keyword evidence="1" id="KW-1133">Transmembrane helix</keyword>
<evidence type="ECO:0000313" key="2">
    <source>
        <dbReference type="EMBL" id="ORY06933.1"/>
    </source>
</evidence>
<gene>
    <name evidence="2" type="ORF">LY90DRAFT_208352</name>
</gene>
<feature type="transmembrane region" description="Helical" evidence="1">
    <location>
        <begin position="12"/>
        <end position="31"/>
    </location>
</feature>
<organism evidence="2 3">
    <name type="scientific">Neocallimastix californiae</name>
    <dbReference type="NCBI Taxonomy" id="1754190"/>
    <lineage>
        <taxon>Eukaryota</taxon>
        <taxon>Fungi</taxon>
        <taxon>Fungi incertae sedis</taxon>
        <taxon>Chytridiomycota</taxon>
        <taxon>Chytridiomycota incertae sedis</taxon>
        <taxon>Neocallimastigomycetes</taxon>
        <taxon>Neocallimastigales</taxon>
        <taxon>Neocallimastigaceae</taxon>
        <taxon>Neocallimastix</taxon>
    </lineage>
</organism>
<keyword evidence="1" id="KW-0472">Membrane</keyword>
<accession>A0A1Y1Z9I2</accession>
<evidence type="ECO:0000313" key="3">
    <source>
        <dbReference type="Proteomes" id="UP000193920"/>
    </source>
</evidence>
<protein>
    <submittedName>
        <fullName evidence="2">Uncharacterized protein</fullName>
    </submittedName>
</protein>
<comment type="caution">
    <text evidence="2">The sequence shown here is derived from an EMBL/GenBank/DDBJ whole genome shotgun (WGS) entry which is preliminary data.</text>
</comment>
<keyword evidence="1" id="KW-0812">Transmembrane</keyword>
<feature type="transmembrane region" description="Helical" evidence="1">
    <location>
        <begin position="126"/>
        <end position="146"/>
    </location>
</feature>
<name>A0A1Y1Z9I2_9FUNG</name>
<keyword evidence="3" id="KW-1185">Reference proteome</keyword>
<proteinExistence type="predicted"/>
<sequence length="161" mass="18801">MGYYLNLTMKYCLVIICIAQVAVIIYSALVVNSASSYINLIELLFPLFELLTIPKYKLKCTDDVEFNSKILKIFDVKAIMLMYIVYCIIGFIIYIIFYFIIFEIIPVDSDFIKNFVNSDTKNLSTYIAYFSRIVLYLIGIITSIFIRHNYKKSLEIYQGFS</sequence>
<dbReference type="AlphaFoldDB" id="A0A1Y1Z9I2"/>
<feature type="transmembrane region" description="Helical" evidence="1">
    <location>
        <begin position="79"/>
        <end position="106"/>
    </location>
</feature>
<evidence type="ECO:0000256" key="1">
    <source>
        <dbReference type="SAM" id="Phobius"/>
    </source>
</evidence>
<dbReference type="EMBL" id="MCOG01000435">
    <property type="protein sequence ID" value="ORY06933.1"/>
    <property type="molecule type" value="Genomic_DNA"/>
</dbReference>